<reference evidence="3" key="1">
    <citation type="submission" date="2014-11" db="EMBL/GenBank/DDBJ databases">
        <authorList>
            <person name="Geib S."/>
        </authorList>
    </citation>
    <scope>NUCLEOTIDE SEQUENCE</scope>
</reference>
<feature type="domain" description="Integrator complex subunit 5 C-terminal" evidence="2">
    <location>
        <begin position="236"/>
        <end position="539"/>
    </location>
</feature>
<name>A0A0A1XRW4_ZEUCU</name>
<dbReference type="PANTHER" id="PTHR31697">
    <property type="entry name" value="INTEGRATOR COMPLEX SUBUNIT 5"/>
    <property type="match status" value="1"/>
</dbReference>
<reference evidence="3" key="2">
    <citation type="journal article" date="2015" name="Gigascience">
        <title>Reconstructing a comprehensive transcriptome assembly of a white-pupal translocated strain of the pest fruit fly Bactrocera cucurbitae.</title>
        <authorList>
            <person name="Sim S.B."/>
            <person name="Calla B."/>
            <person name="Hall B."/>
            <person name="DeRego T."/>
            <person name="Geib S.M."/>
        </authorList>
    </citation>
    <scope>NUCLEOTIDE SEQUENCE</scope>
</reference>
<dbReference type="InterPro" id="IPR040316">
    <property type="entry name" value="INTS5"/>
</dbReference>
<dbReference type="AlphaFoldDB" id="A0A0A1XRW4"/>
<feature type="domain" description="Integrator complex subunit 5 N-terminal" evidence="1">
    <location>
        <begin position="5"/>
        <end position="228"/>
    </location>
</feature>
<dbReference type="Pfam" id="PF14837">
    <property type="entry name" value="INTS5_N"/>
    <property type="match status" value="1"/>
</dbReference>
<accession>A0A0A1XRW4</accession>
<evidence type="ECO:0000313" key="3">
    <source>
        <dbReference type="EMBL" id="JAD13717.1"/>
    </source>
</evidence>
<dbReference type="InterPro" id="IPR029444">
    <property type="entry name" value="INTS5_C"/>
</dbReference>
<proteinExistence type="predicted"/>
<evidence type="ECO:0000259" key="2">
    <source>
        <dbReference type="Pfam" id="PF14838"/>
    </source>
</evidence>
<feature type="domain" description="Integrator complex subunit 5 C-terminal" evidence="2">
    <location>
        <begin position="623"/>
        <end position="990"/>
    </location>
</feature>
<evidence type="ECO:0000259" key="1">
    <source>
        <dbReference type="Pfam" id="PF14837"/>
    </source>
</evidence>
<dbReference type="GO" id="GO:0032039">
    <property type="term" value="C:integrator complex"/>
    <property type="evidence" value="ECO:0007669"/>
    <property type="project" value="InterPro"/>
</dbReference>
<dbReference type="PANTHER" id="PTHR31697:SF2">
    <property type="entry name" value="INTEGRATOR COMPLEX SUBUNIT 5"/>
    <property type="match status" value="1"/>
</dbReference>
<organism evidence="3">
    <name type="scientific">Zeugodacus cucurbitae</name>
    <name type="common">Melon fruit fly</name>
    <name type="synonym">Bactrocera cucurbitae</name>
    <dbReference type="NCBI Taxonomy" id="28588"/>
    <lineage>
        <taxon>Eukaryota</taxon>
        <taxon>Metazoa</taxon>
        <taxon>Ecdysozoa</taxon>
        <taxon>Arthropoda</taxon>
        <taxon>Hexapoda</taxon>
        <taxon>Insecta</taxon>
        <taxon>Pterygota</taxon>
        <taxon>Neoptera</taxon>
        <taxon>Endopterygota</taxon>
        <taxon>Diptera</taxon>
        <taxon>Brachycera</taxon>
        <taxon>Muscomorpha</taxon>
        <taxon>Tephritoidea</taxon>
        <taxon>Tephritidae</taxon>
        <taxon>Zeugodacus</taxon>
        <taxon>Zeugodacus</taxon>
    </lineage>
</organism>
<dbReference type="Pfam" id="PF14838">
    <property type="entry name" value="INTS5_C"/>
    <property type="match status" value="2"/>
</dbReference>
<sequence>MLKQHVLVELKQFIQSVTNHNGNPKKLTNSSLLRSSFRLLEDLPAAREIILEYFSIVAEVAVQNYLANANVDYTTGLPIRQGKQGAGPSSSNNATTQPTVIEDSNWAAVQEALENLVVKGPSAWGPVIAAWSLDLVGKLSDRYTKRKMSIVAACNYWLNCGAMRGLLTLISLSFRKLTNTEKEACVETLLAAFQRYSLSFDWVVARLGGCFPLSIISQILQCSLKRFAEDYRCGFDSELGILDYLSFAHEQELKQALTELLKDGFNPKKSLDACIIPFLLVMATYADALLQNLVIVFLEMYNDELRNTIIQKTPLWMSNKVFAEMQPSLNSLTLRLKTNGAHVLIAVSQMAEQYTWCQDFLEYNLQDLEQVVLNATVCPLMNDLATEDSKYLLWKNCLSANIFQQQTAVRLLLIVSTQHSHIYYQTISELLRKSYVTNPNGLGAVIRVIGGQSGVVEFPCIKPGLQMVLEDVLLQEQFKHTRLINSDQSEALNTFKNLNTLTKMQKKNSFQYMKQNLLSNVLNDCLPKILQILEVTLAKVVLRMNKLAEANSAEKYKAAKNNKNNGGNEISGENKKLKFGAADAEVEAMDVENTDEDSKIIVGIPLNDSDDSEEEEKDANRRTLAHTIIDLLNTIEVGLKGTVLRSTEILKLSILSVKYFFLALTEKSPISRSAAVNRAYLLLARQCVARKAARTACIRELVEGALFYYGYLFGQYEEPEVDQLEIPEHEMVLLQNQRHSLGPNANRTVLHAGVIGRGLRPDFSTKELKCCPAEMQTLLLKALDSCCTVADKQNSVEGYSMISLLLVEMVSTDVMYNGLPFPDEEFTKVTMERDLMIRRAFSTSPVLWALLGFIAAHRPALCFSSVLLRAMCATCLHQWRAKNVNKFQSFDPNDELMRCTQKLLQLLAMGQLLPPPLANLHVIIEHFEPPEIALLLKECIWNYLKDHVPSPALFHVDNNELHWRNPYMSKIPPQYVDTLRNLMQKKLTKLGQHYYQMFIMPELNEAHVAQVGPVDLMANKPEL</sequence>
<gene>
    <name evidence="3" type="primary">Ints5</name>
    <name evidence="3" type="ORF">g.49642</name>
</gene>
<protein>
    <submittedName>
        <fullName evidence="3">Integrator complex subunit 5</fullName>
    </submittedName>
</protein>
<dbReference type="InterPro" id="IPR029445">
    <property type="entry name" value="INTS5_N"/>
</dbReference>
<dbReference type="EMBL" id="GBXI01000575">
    <property type="protein sequence ID" value="JAD13717.1"/>
    <property type="molecule type" value="Transcribed_RNA"/>
</dbReference>
<dbReference type="GO" id="GO:0034472">
    <property type="term" value="P:snRNA 3'-end processing"/>
    <property type="evidence" value="ECO:0007669"/>
    <property type="project" value="TreeGrafter"/>
</dbReference>